<dbReference type="GO" id="GO:0071555">
    <property type="term" value="P:cell wall organization"/>
    <property type="evidence" value="ECO:0007669"/>
    <property type="project" value="TreeGrafter"/>
</dbReference>
<gene>
    <name evidence="2" type="ordered locus">Hoch_5026</name>
</gene>
<keyword evidence="3" id="KW-1185">Reference proteome</keyword>
<dbReference type="OrthoDB" id="9789078at2"/>
<dbReference type="InterPro" id="IPR050515">
    <property type="entry name" value="Beta-lactam/transpept"/>
</dbReference>
<dbReference type="Pfam" id="PF00905">
    <property type="entry name" value="Transpeptidase"/>
    <property type="match status" value="1"/>
</dbReference>
<proteinExistence type="predicted"/>
<feature type="domain" description="Penicillin-binding protein transpeptidase" evidence="1">
    <location>
        <begin position="73"/>
        <end position="310"/>
    </location>
</feature>
<dbReference type="Proteomes" id="UP000001880">
    <property type="component" value="Chromosome"/>
</dbReference>
<dbReference type="Gene3D" id="3.30.450.330">
    <property type="match status" value="1"/>
</dbReference>
<dbReference type="InterPro" id="IPR001460">
    <property type="entry name" value="PCN-bd_Tpept"/>
</dbReference>
<dbReference type="AlphaFoldDB" id="D0LVF4"/>
<dbReference type="PANTHER" id="PTHR30627">
    <property type="entry name" value="PEPTIDOGLYCAN D,D-TRANSPEPTIDASE"/>
    <property type="match status" value="1"/>
</dbReference>
<dbReference type="PANTHER" id="PTHR30627:SF24">
    <property type="entry name" value="PENICILLIN-BINDING PROTEIN 4B"/>
    <property type="match status" value="1"/>
</dbReference>
<evidence type="ECO:0000259" key="1">
    <source>
        <dbReference type="Pfam" id="PF00905"/>
    </source>
</evidence>
<reference evidence="2 3" key="1">
    <citation type="journal article" date="2010" name="Stand. Genomic Sci.">
        <title>Complete genome sequence of Haliangium ochraceum type strain (SMP-2).</title>
        <authorList>
            <consortium name="US DOE Joint Genome Institute (JGI-PGF)"/>
            <person name="Ivanova N."/>
            <person name="Daum C."/>
            <person name="Lang E."/>
            <person name="Abt B."/>
            <person name="Kopitz M."/>
            <person name="Saunders E."/>
            <person name="Lapidus A."/>
            <person name="Lucas S."/>
            <person name="Glavina Del Rio T."/>
            <person name="Nolan M."/>
            <person name="Tice H."/>
            <person name="Copeland A."/>
            <person name="Cheng J.F."/>
            <person name="Chen F."/>
            <person name="Bruce D."/>
            <person name="Goodwin L."/>
            <person name="Pitluck S."/>
            <person name="Mavromatis K."/>
            <person name="Pati A."/>
            <person name="Mikhailova N."/>
            <person name="Chen A."/>
            <person name="Palaniappan K."/>
            <person name="Land M."/>
            <person name="Hauser L."/>
            <person name="Chang Y.J."/>
            <person name="Jeffries C.D."/>
            <person name="Detter J.C."/>
            <person name="Brettin T."/>
            <person name="Rohde M."/>
            <person name="Goker M."/>
            <person name="Bristow J."/>
            <person name="Markowitz V."/>
            <person name="Eisen J.A."/>
            <person name="Hugenholtz P."/>
            <person name="Kyrpides N.C."/>
            <person name="Klenk H.P."/>
        </authorList>
    </citation>
    <scope>NUCLEOTIDE SEQUENCE [LARGE SCALE GENOMIC DNA]</scope>
    <source>
        <strain evidence="3">DSM 14365 / CIP 107738 / JCM 11303 / AJ 13395 / SMP-2</strain>
    </source>
</reference>
<dbReference type="STRING" id="502025.Hoch_5026"/>
<evidence type="ECO:0000313" key="3">
    <source>
        <dbReference type="Proteomes" id="UP000001880"/>
    </source>
</evidence>
<dbReference type="HOGENOM" id="CLU_873664_0_0_7"/>
<evidence type="ECO:0000313" key="2">
    <source>
        <dbReference type="EMBL" id="ACY17515.1"/>
    </source>
</evidence>
<dbReference type="GO" id="GO:0008658">
    <property type="term" value="F:penicillin binding"/>
    <property type="evidence" value="ECO:0007669"/>
    <property type="project" value="InterPro"/>
</dbReference>
<dbReference type="eggNOG" id="COG0768">
    <property type="taxonomic scope" value="Bacteria"/>
</dbReference>
<dbReference type="KEGG" id="hoh:Hoch_5026"/>
<dbReference type="Gene3D" id="3.40.710.10">
    <property type="entry name" value="DD-peptidase/beta-lactamase superfamily"/>
    <property type="match status" value="1"/>
</dbReference>
<organism evidence="2 3">
    <name type="scientific">Haliangium ochraceum (strain DSM 14365 / JCM 11303 / SMP-2)</name>
    <dbReference type="NCBI Taxonomy" id="502025"/>
    <lineage>
        <taxon>Bacteria</taxon>
        <taxon>Pseudomonadati</taxon>
        <taxon>Myxococcota</taxon>
        <taxon>Polyangia</taxon>
        <taxon>Haliangiales</taxon>
        <taxon>Kofleriaceae</taxon>
        <taxon>Haliangium</taxon>
    </lineage>
</organism>
<accession>D0LVF4</accession>
<protein>
    <submittedName>
        <fullName evidence="2">Penicillin-binding protein transpeptidase</fullName>
    </submittedName>
</protein>
<dbReference type="RefSeq" id="WP_012830107.1">
    <property type="nucleotide sequence ID" value="NC_013440.1"/>
</dbReference>
<dbReference type="GO" id="GO:0005886">
    <property type="term" value="C:plasma membrane"/>
    <property type="evidence" value="ECO:0007669"/>
    <property type="project" value="TreeGrafter"/>
</dbReference>
<dbReference type="GO" id="GO:0071972">
    <property type="term" value="F:peptidoglycan L,D-transpeptidase activity"/>
    <property type="evidence" value="ECO:0007669"/>
    <property type="project" value="TreeGrafter"/>
</dbReference>
<dbReference type="EMBL" id="CP001804">
    <property type="protein sequence ID" value="ACY17515.1"/>
    <property type="molecule type" value="Genomic_DNA"/>
</dbReference>
<sequence>MSISLYRIPGARVLVVAFAVLSVLLLGRLAHAGPGAQPSAKPAPDAGAWARAIAAEAASLRRAHRGAVVRIAAMDAGTGELLGHAGPIGRAHFTGSTIKSFAVAAALAAGVEPERVIDTGEGAAQAFGREFRDYRAHGAITLTQVLARSSNVGVVRLVEIVGLADIYRSVAGLLPLPARGRDDAAAAGRLAGKGTRMRTIDLVRGYAMIAAGGVVPGTGERKLPAEVAAELRRMLGVAVSAEGTGHGAAVPGREIAGKTGTALRGSERVALFFGMLAAGGRPVVLAVVVDGVQSSESGGSVAAPAFARIVTQALGSAQ</sequence>
<name>D0LVF4_HALO1</name>
<dbReference type="InterPro" id="IPR012338">
    <property type="entry name" value="Beta-lactam/transpept-like"/>
</dbReference>
<dbReference type="SUPFAM" id="SSF56601">
    <property type="entry name" value="beta-lactamase/transpeptidase-like"/>
    <property type="match status" value="1"/>
</dbReference>